<protein>
    <submittedName>
        <fullName evidence="2">Uncharacterized protein</fullName>
    </submittedName>
</protein>
<organism evidence="2 3">
    <name type="scientific">Actinomadura macrotermitis</name>
    <dbReference type="NCBI Taxonomy" id="2585200"/>
    <lineage>
        <taxon>Bacteria</taxon>
        <taxon>Bacillati</taxon>
        <taxon>Actinomycetota</taxon>
        <taxon>Actinomycetes</taxon>
        <taxon>Streptosporangiales</taxon>
        <taxon>Thermomonosporaceae</taxon>
        <taxon>Actinomadura</taxon>
    </lineage>
</organism>
<accession>A0A7K0BUY9</accession>
<gene>
    <name evidence="2" type="ORF">ACRB68_30620</name>
</gene>
<evidence type="ECO:0000313" key="3">
    <source>
        <dbReference type="Proteomes" id="UP000487268"/>
    </source>
</evidence>
<reference evidence="2 3" key="1">
    <citation type="submission" date="2019-10" db="EMBL/GenBank/DDBJ databases">
        <title>Actinomadura rubteroloni sp. nov. and Actinomadura macrotermitis sp. nov., isolated from the gut of fungus growing-termite Macrotermes natalensis.</title>
        <authorList>
            <person name="Benndorf R."/>
            <person name="Martin K."/>
            <person name="Kuefner M."/>
            <person name="De Beer W."/>
            <person name="Kaster A.-K."/>
            <person name="Vollmers J."/>
            <person name="Poulsen M."/>
            <person name="Beemelmanns C."/>
        </authorList>
    </citation>
    <scope>NUCLEOTIDE SEQUENCE [LARGE SCALE GENOMIC DNA]</scope>
    <source>
        <strain evidence="2 3">RB68</strain>
    </source>
</reference>
<keyword evidence="3" id="KW-1185">Reference proteome</keyword>
<evidence type="ECO:0000256" key="1">
    <source>
        <dbReference type="SAM" id="MobiDB-lite"/>
    </source>
</evidence>
<comment type="caution">
    <text evidence="2">The sequence shown here is derived from an EMBL/GenBank/DDBJ whole genome shotgun (WGS) entry which is preliminary data.</text>
</comment>
<proteinExistence type="predicted"/>
<evidence type="ECO:0000313" key="2">
    <source>
        <dbReference type="EMBL" id="MQY04999.1"/>
    </source>
</evidence>
<dbReference type="AlphaFoldDB" id="A0A7K0BUY9"/>
<name>A0A7K0BUY9_9ACTN</name>
<feature type="region of interest" description="Disordered" evidence="1">
    <location>
        <begin position="155"/>
        <end position="192"/>
    </location>
</feature>
<dbReference type="Proteomes" id="UP000487268">
    <property type="component" value="Unassembled WGS sequence"/>
</dbReference>
<sequence length="192" mass="20748">MSLIGALVGAFIATTGQLAITRATRRDRWADKFHQRCAQIYALERECDLAVAHILNGEGADRLDAWDFATRRIAEAEILLLTGDVELTRALTDLTTAGVRLSAQARAMAAGGGDQDQVQARRAEHAQALIRFAEASRRGLGVDSVLTRRRARRLLPPTRENGSLPPAGWPIGPTGGSGAFLPDRAQGDQQVR</sequence>
<dbReference type="EMBL" id="WEGH01000002">
    <property type="protein sequence ID" value="MQY04999.1"/>
    <property type="molecule type" value="Genomic_DNA"/>
</dbReference>